<dbReference type="InterPro" id="IPR046778">
    <property type="entry name" value="UPF0758_N"/>
</dbReference>
<evidence type="ECO:0000256" key="1">
    <source>
        <dbReference type="ARBA" id="ARBA00022670"/>
    </source>
</evidence>
<dbReference type="EMBL" id="CP043314">
    <property type="protein sequence ID" value="QEK39224.1"/>
    <property type="molecule type" value="Genomic_DNA"/>
</dbReference>
<dbReference type="OrthoDB" id="9804482at2"/>
<feature type="domain" description="MPN" evidence="7">
    <location>
        <begin position="102"/>
        <end position="224"/>
    </location>
</feature>
<organism evidence="8 9">
    <name type="scientific">Candidatus Nesciobacter abundans</name>
    <dbReference type="NCBI Taxonomy" id="2601668"/>
    <lineage>
        <taxon>Bacteria</taxon>
        <taxon>Pseudomonadati</taxon>
        <taxon>Pseudomonadota</taxon>
        <taxon>Alphaproteobacteria</taxon>
        <taxon>Holosporales</taxon>
        <taxon>Holosporaceae</taxon>
        <taxon>Candidatus Nesciobacter</taxon>
    </lineage>
</organism>
<protein>
    <submittedName>
        <fullName evidence="8">DNA repair protein RadC</fullName>
    </submittedName>
</protein>
<keyword evidence="5" id="KW-0482">Metalloprotease</keyword>
<evidence type="ECO:0000256" key="2">
    <source>
        <dbReference type="ARBA" id="ARBA00022723"/>
    </source>
</evidence>
<name>A0A5C0UK43_9PROT</name>
<dbReference type="Proteomes" id="UP000324924">
    <property type="component" value="Chromosome"/>
</dbReference>
<dbReference type="InterPro" id="IPR020891">
    <property type="entry name" value="UPF0758_CS"/>
</dbReference>
<dbReference type="Gene3D" id="1.10.150.20">
    <property type="entry name" value="5' to 3' exonuclease, C-terminal subdomain"/>
    <property type="match status" value="1"/>
</dbReference>
<dbReference type="AlphaFoldDB" id="A0A5C0UK43"/>
<evidence type="ECO:0000256" key="3">
    <source>
        <dbReference type="ARBA" id="ARBA00022801"/>
    </source>
</evidence>
<dbReference type="PANTHER" id="PTHR30471">
    <property type="entry name" value="DNA REPAIR PROTEIN RADC"/>
    <property type="match status" value="1"/>
</dbReference>
<keyword evidence="1" id="KW-0645">Protease</keyword>
<sequence>MVNDNSGHRQRLRERFLNSDTSKFSDYELVEILLQISQPRKDIKPVAKSLINAFKSFSAVVCSEKERLSQIKGMGPISIALFKSIHESICRILKEEITKNPILNTGEKVVEYCKARMAYLSAEEFRILFLNKKNMLISDEVQQRGTLDHAPIYPREIVKRCLELGASAIIMVHNHPSGNCNPSKADISSTYQVRDIAKMMNIFLHDHIIVSRNGCFSMREHNII</sequence>
<dbReference type="NCBIfam" id="NF000642">
    <property type="entry name" value="PRK00024.1"/>
    <property type="match status" value="1"/>
</dbReference>
<keyword evidence="3" id="KW-0378">Hydrolase</keyword>
<dbReference type="KEGG" id="nabu:FZC36_02195"/>
<dbReference type="PROSITE" id="PS01302">
    <property type="entry name" value="UPF0758"/>
    <property type="match status" value="1"/>
</dbReference>
<keyword evidence="9" id="KW-1185">Reference proteome</keyword>
<evidence type="ECO:0000256" key="5">
    <source>
        <dbReference type="ARBA" id="ARBA00023049"/>
    </source>
</evidence>
<dbReference type="Pfam" id="PF04002">
    <property type="entry name" value="RadC"/>
    <property type="match status" value="1"/>
</dbReference>
<dbReference type="NCBIfam" id="TIGR00608">
    <property type="entry name" value="radc"/>
    <property type="match status" value="1"/>
</dbReference>
<dbReference type="Gene3D" id="3.40.140.10">
    <property type="entry name" value="Cytidine Deaminase, domain 2"/>
    <property type="match status" value="1"/>
</dbReference>
<comment type="similarity">
    <text evidence="6">Belongs to the UPF0758 family.</text>
</comment>
<proteinExistence type="inferred from homology"/>
<dbReference type="GO" id="GO:0006508">
    <property type="term" value="P:proteolysis"/>
    <property type="evidence" value="ECO:0007669"/>
    <property type="project" value="UniProtKB-KW"/>
</dbReference>
<dbReference type="GO" id="GO:0008237">
    <property type="term" value="F:metallopeptidase activity"/>
    <property type="evidence" value="ECO:0007669"/>
    <property type="project" value="UniProtKB-KW"/>
</dbReference>
<evidence type="ECO:0000256" key="6">
    <source>
        <dbReference type="RuleBase" id="RU003797"/>
    </source>
</evidence>
<dbReference type="InterPro" id="IPR001405">
    <property type="entry name" value="UPF0758"/>
</dbReference>
<dbReference type="SUPFAM" id="SSF47781">
    <property type="entry name" value="RuvA domain 2-like"/>
    <property type="match status" value="1"/>
</dbReference>
<dbReference type="SUPFAM" id="SSF102712">
    <property type="entry name" value="JAB1/MPN domain"/>
    <property type="match status" value="1"/>
</dbReference>
<dbReference type="PROSITE" id="PS50249">
    <property type="entry name" value="MPN"/>
    <property type="match status" value="1"/>
</dbReference>
<dbReference type="InterPro" id="IPR010994">
    <property type="entry name" value="RuvA_2-like"/>
</dbReference>
<dbReference type="PANTHER" id="PTHR30471:SF3">
    <property type="entry name" value="UPF0758 PROTEIN YEES-RELATED"/>
    <property type="match status" value="1"/>
</dbReference>
<evidence type="ECO:0000313" key="9">
    <source>
        <dbReference type="Proteomes" id="UP000324924"/>
    </source>
</evidence>
<dbReference type="InterPro" id="IPR025657">
    <property type="entry name" value="RadC_JAB"/>
</dbReference>
<keyword evidence="4" id="KW-0862">Zinc</keyword>
<dbReference type="CDD" id="cd08071">
    <property type="entry name" value="MPN_DUF2466"/>
    <property type="match status" value="1"/>
</dbReference>
<dbReference type="GO" id="GO:0046872">
    <property type="term" value="F:metal ion binding"/>
    <property type="evidence" value="ECO:0007669"/>
    <property type="project" value="UniProtKB-KW"/>
</dbReference>
<dbReference type="RefSeq" id="WP_148972347.1">
    <property type="nucleotide sequence ID" value="NZ_CP043314.1"/>
</dbReference>
<evidence type="ECO:0000259" key="7">
    <source>
        <dbReference type="PROSITE" id="PS50249"/>
    </source>
</evidence>
<reference evidence="8 9" key="1">
    <citation type="submission" date="2019-08" db="EMBL/GenBank/DDBJ databases">
        <title>Highly reduced genomes of protist endosymbionts show evolutionary convergence.</title>
        <authorList>
            <person name="George E."/>
            <person name="Husnik F."/>
            <person name="Tashyreva D."/>
            <person name="Prokopchuk G."/>
            <person name="Horak A."/>
            <person name="Kwong W.K."/>
            <person name="Lukes J."/>
            <person name="Keeling P.J."/>
        </authorList>
    </citation>
    <scope>NUCLEOTIDE SEQUENCE [LARGE SCALE GENOMIC DNA]</scope>
    <source>
        <strain evidence="8">1604HC</strain>
    </source>
</reference>
<dbReference type="InterPro" id="IPR037518">
    <property type="entry name" value="MPN"/>
</dbReference>
<accession>A0A5C0UK43</accession>
<gene>
    <name evidence="8" type="primary">radC</name>
    <name evidence="8" type="ORF">FZC36_02195</name>
</gene>
<keyword evidence="2" id="KW-0479">Metal-binding</keyword>
<evidence type="ECO:0000313" key="8">
    <source>
        <dbReference type="EMBL" id="QEK39224.1"/>
    </source>
</evidence>
<dbReference type="Pfam" id="PF20582">
    <property type="entry name" value="UPF0758_N"/>
    <property type="match status" value="1"/>
</dbReference>
<evidence type="ECO:0000256" key="4">
    <source>
        <dbReference type="ARBA" id="ARBA00022833"/>
    </source>
</evidence>